<evidence type="ECO:0000313" key="2">
    <source>
        <dbReference type="Proteomes" id="UP000256708"/>
    </source>
</evidence>
<dbReference type="InterPro" id="IPR015943">
    <property type="entry name" value="WD40/YVTN_repeat-like_dom_sf"/>
</dbReference>
<reference evidence="2" key="1">
    <citation type="submission" date="2018-08" db="EMBL/GenBank/DDBJ databases">
        <authorList>
            <person name="Liu Z.-W."/>
            <person name="Du Z.-J."/>
        </authorList>
    </citation>
    <scope>NUCLEOTIDE SEQUENCE [LARGE SCALE GENOMIC DNA]</scope>
    <source>
        <strain evidence="2">H4X</strain>
    </source>
</reference>
<dbReference type="RefSeq" id="WP_115565265.1">
    <property type="nucleotide sequence ID" value="NZ_QRGR01000008.1"/>
</dbReference>
<protein>
    <submittedName>
        <fullName evidence="1">TIGR03118 family protein</fullName>
    </submittedName>
</protein>
<accession>A0A3D8LE42</accession>
<dbReference type="Gene3D" id="2.130.10.10">
    <property type="entry name" value="YVTN repeat-like/Quinoprotein amine dehydrogenase"/>
    <property type="match status" value="1"/>
</dbReference>
<proteinExistence type="predicted"/>
<gene>
    <name evidence="1" type="ORF">DXT99_09315</name>
</gene>
<dbReference type="Proteomes" id="UP000256708">
    <property type="component" value="Unassembled WGS sequence"/>
</dbReference>
<dbReference type="PROSITE" id="PS51257">
    <property type="entry name" value="PROKAR_LIPOPROTEIN"/>
    <property type="match status" value="1"/>
</dbReference>
<dbReference type="OrthoDB" id="581621at2"/>
<dbReference type="AlphaFoldDB" id="A0A3D8LE42"/>
<evidence type="ECO:0000313" key="1">
    <source>
        <dbReference type="EMBL" id="RDV15670.1"/>
    </source>
</evidence>
<keyword evidence="2" id="KW-1185">Reference proteome</keyword>
<organism evidence="1 2">
    <name type="scientific">Pontibacter diazotrophicus</name>
    <dbReference type="NCBI Taxonomy" id="1400979"/>
    <lineage>
        <taxon>Bacteria</taxon>
        <taxon>Pseudomonadati</taxon>
        <taxon>Bacteroidota</taxon>
        <taxon>Cytophagia</taxon>
        <taxon>Cytophagales</taxon>
        <taxon>Hymenobacteraceae</taxon>
        <taxon>Pontibacter</taxon>
    </lineage>
</organism>
<comment type="caution">
    <text evidence="1">The sequence shown here is derived from an EMBL/GenBank/DDBJ whole genome shotgun (WGS) entry which is preliminary data.</text>
</comment>
<dbReference type="NCBIfam" id="TIGR03118">
    <property type="entry name" value="PEPCTERM_chp_1"/>
    <property type="match status" value="1"/>
</dbReference>
<dbReference type="SUPFAM" id="SSF75011">
    <property type="entry name" value="3-carboxy-cis,cis-mucoante lactonizing enzyme"/>
    <property type="match status" value="1"/>
</dbReference>
<name>A0A3D8LE42_9BACT</name>
<dbReference type="InterPro" id="IPR017549">
    <property type="entry name" value="APMV_L690"/>
</dbReference>
<dbReference type="EMBL" id="QRGR01000008">
    <property type="protein sequence ID" value="RDV15670.1"/>
    <property type="molecule type" value="Genomic_DNA"/>
</dbReference>
<sequence length="375" mass="40536">MKKIDQIKRNTPLSRIAILLFILIFISTGCDKLQEEFPDFFPENPRQLKDYRQVDLVANTAAYDAARVDPTLINAWGITFSPGGVIWPTAEGTGLSYLYNQDGDELRGPVTIPSPTSETGGHPTGIVFNGSSGFQLPNGQPARFIFVGADGVISGWNGGDAAVKMIDNSSSAAYTGLAIASDEGETYLYAANYRERKIEVYDSEFNEVSDMLFMDPAIPAGYAPFNIQNVGDRLYVTYAKVAASGKDEAGLGNGYVNIFYPDGNLERRFASKGVLNSPWGIAQAPDGFIDDGSNNSAAFRNVILVGNFGDGRINAYTANGKFIGQLRDDDSPIAIDGLWAIAFPPSTATTIDQNRLYFAAGPDEETDGLFGYITK</sequence>